<dbReference type="RefSeq" id="WP_173061377.1">
    <property type="nucleotide sequence ID" value="NZ_AP022853.1"/>
</dbReference>
<protein>
    <submittedName>
        <fullName evidence="3">Cyclic diguanylate phosphodiesterase</fullName>
    </submittedName>
</protein>
<gene>
    <name evidence="3" type="ORF">SKTS_10450</name>
</gene>
<evidence type="ECO:0000259" key="1">
    <source>
        <dbReference type="PROSITE" id="PS50883"/>
    </source>
</evidence>
<evidence type="ECO:0000259" key="2">
    <source>
        <dbReference type="PROSITE" id="PS51833"/>
    </source>
</evidence>
<feature type="domain" description="HDOD" evidence="2">
    <location>
        <begin position="201"/>
        <end position="387"/>
    </location>
</feature>
<dbReference type="Pfam" id="PF08668">
    <property type="entry name" value="HDOD"/>
    <property type="match status" value="1"/>
</dbReference>
<dbReference type="KEGG" id="slac:SKTS_10450"/>
<name>A0A6F8VBN6_9PROT</name>
<dbReference type="Proteomes" id="UP000502260">
    <property type="component" value="Chromosome"/>
</dbReference>
<dbReference type="CDD" id="cd01948">
    <property type="entry name" value="EAL"/>
    <property type="match status" value="1"/>
</dbReference>
<dbReference type="EMBL" id="AP022853">
    <property type="protein sequence ID" value="BCB26159.1"/>
    <property type="molecule type" value="Genomic_DNA"/>
</dbReference>
<dbReference type="InterPro" id="IPR001633">
    <property type="entry name" value="EAL_dom"/>
</dbReference>
<dbReference type="PANTHER" id="PTHR33525">
    <property type="match status" value="1"/>
</dbReference>
<reference evidence="4" key="1">
    <citation type="submission" date="2020-03" db="EMBL/GenBank/DDBJ databases">
        <title>Complete genome sequence of sulfur-oxidizing bacterium skT11.</title>
        <authorList>
            <person name="Kanda M."/>
            <person name="Kojima H."/>
            <person name="Fukui M."/>
        </authorList>
    </citation>
    <scope>NUCLEOTIDE SEQUENCE [LARGE SCALE GENOMIC DNA]</scope>
    <source>
        <strain evidence="4">skT11</strain>
    </source>
</reference>
<dbReference type="AlphaFoldDB" id="A0A6F8VBN6"/>
<evidence type="ECO:0000313" key="4">
    <source>
        <dbReference type="Proteomes" id="UP000502260"/>
    </source>
</evidence>
<feature type="domain" description="EAL" evidence="1">
    <location>
        <begin position="1"/>
        <end position="207"/>
    </location>
</feature>
<dbReference type="SUPFAM" id="SSF109604">
    <property type="entry name" value="HD-domain/PDEase-like"/>
    <property type="match status" value="1"/>
</dbReference>
<organism evidence="3 4">
    <name type="scientific">Sulfurimicrobium lacus</name>
    <dbReference type="NCBI Taxonomy" id="2715678"/>
    <lineage>
        <taxon>Bacteria</taxon>
        <taxon>Pseudomonadati</taxon>
        <taxon>Pseudomonadota</taxon>
        <taxon>Betaproteobacteria</taxon>
        <taxon>Nitrosomonadales</taxon>
        <taxon>Sulfuricellaceae</taxon>
        <taxon>Sulfurimicrobium</taxon>
    </lineage>
</organism>
<dbReference type="InterPro" id="IPR035919">
    <property type="entry name" value="EAL_sf"/>
</dbReference>
<dbReference type="PANTHER" id="PTHR33525:SF4">
    <property type="entry name" value="CYCLIC DI-GMP PHOSPHODIESTERASE CDGJ"/>
    <property type="match status" value="1"/>
</dbReference>
<keyword evidence="4" id="KW-1185">Reference proteome</keyword>
<dbReference type="Gene3D" id="3.20.20.450">
    <property type="entry name" value="EAL domain"/>
    <property type="match status" value="1"/>
</dbReference>
<dbReference type="InterPro" id="IPR014408">
    <property type="entry name" value="dGMP_Pdiesterase_EAL/HD-GYP"/>
</dbReference>
<dbReference type="InterPro" id="IPR013976">
    <property type="entry name" value="HDOD"/>
</dbReference>
<proteinExistence type="predicted"/>
<dbReference type="PROSITE" id="PS50883">
    <property type="entry name" value="EAL"/>
    <property type="match status" value="1"/>
</dbReference>
<dbReference type="SMART" id="SM00052">
    <property type="entry name" value="EAL"/>
    <property type="match status" value="1"/>
</dbReference>
<accession>A0A6F8VBN6</accession>
<sequence length="405" mass="45323">MQNHAFIGRQPIVDLQQKIIAYELLFRHSADASTAQITDDLSAGTNVLVNTFSNMDANWLLGDKLAFINIAAPMLESDFLELLPAKRVVLELIETVEATPELIARIQSLRQLGFRFALDDFDHRPINTDLLPIADFIKVDIHELGLDRTATLVRSLQGVSAKLIAEKVETRTEHKFCKELGFHYFQGYYFAHPETLSAKIINPAHATVLTLLNKVRNNEDVKEIENGFKADVALSFKLLRYINSVGFGLSCEIQSIRHALAILGYQQLYRWLTLLLATAGNDSTPPALMKTAITRGRLTELLGQSYLEKSDRDNLFIVGIFSLLDAMLEMPMADILEKLYLPDTICDALLTRQGVYGPFLALSEACENSDPKRIEELADSMAMDPDMVNKAHMEALAWVEQLGIG</sequence>
<dbReference type="Gene3D" id="1.10.3210.10">
    <property type="entry name" value="Hypothetical protein af1432"/>
    <property type="match status" value="1"/>
</dbReference>
<dbReference type="SUPFAM" id="SSF141868">
    <property type="entry name" value="EAL domain-like"/>
    <property type="match status" value="1"/>
</dbReference>
<evidence type="ECO:0000313" key="3">
    <source>
        <dbReference type="EMBL" id="BCB26159.1"/>
    </source>
</evidence>
<dbReference type="PROSITE" id="PS51833">
    <property type="entry name" value="HDOD"/>
    <property type="match status" value="1"/>
</dbReference>
<dbReference type="PIRSF" id="PIRSF003180">
    <property type="entry name" value="DiGMPpdiest_YuxH"/>
    <property type="match status" value="1"/>
</dbReference>
<dbReference type="InterPro" id="IPR052340">
    <property type="entry name" value="RNase_Y/CdgJ"/>
</dbReference>
<dbReference type="Pfam" id="PF00563">
    <property type="entry name" value="EAL"/>
    <property type="match status" value="1"/>
</dbReference>